<proteinExistence type="predicted"/>
<feature type="domain" description="C2H2-type" evidence="3">
    <location>
        <begin position="246"/>
        <end position="273"/>
    </location>
</feature>
<keyword evidence="1" id="KW-0479">Metal-binding</keyword>
<dbReference type="EMBL" id="BTRK01000005">
    <property type="protein sequence ID" value="GMR51451.1"/>
    <property type="molecule type" value="Genomic_DNA"/>
</dbReference>
<comment type="caution">
    <text evidence="4">The sequence shown here is derived from an EMBL/GenBank/DDBJ whole genome shotgun (WGS) entry which is preliminary data.</text>
</comment>
<name>A0AAN5I5H8_9BILA</name>
<evidence type="ECO:0000256" key="2">
    <source>
        <dbReference type="SAM" id="MobiDB-lite"/>
    </source>
</evidence>
<evidence type="ECO:0000313" key="4">
    <source>
        <dbReference type="EMBL" id="GMR51451.1"/>
    </source>
</evidence>
<evidence type="ECO:0000313" key="5">
    <source>
        <dbReference type="Proteomes" id="UP001328107"/>
    </source>
</evidence>
<evidence type="ECO:0000256" key="1">
    <source>
        <dbReference type="PROSITE-ProRule" id="PRU00042"/>
    </source>
</evidence>
<feature type="region of interest" description="Disordered" evidence="2">
    <location>
        <begin position="288"/>
        <end position="344"/>
    </location>
</feature>
<dbReference type="SMART" id="SM00355">
    <property type="entry name" value="ZnF_C2H2"/>
    <property type="match status" value="2"/>
</dbReference>
<organism evidence="4 5">
    <name type="scientific">Pristionchus mayeri</name>
    <dbReference type="NCBI Taxonomy" id="1317129"/>
    <lineage>
        <taxon>Eukaryota</taxon>
        <taxon>Metazoa</taxon>
        <taxon>Ecdysozoa</taxon>
        <taxon>Nematoda</taxon>
        <taxon>Chromadorea</taxon>
        <taxon>Rhabditida</taxon>
        <taxon>Rhabditina</taxon>
        <taxon>Diplogasteromorpha</taxon>
        <taxon>Diplogasteroidea</taxon>
        <taxon>Neodiplogasteridae</taxon>
        <taxon>Pristionchus</taxon>
    </lineage>
</organism>
<evidence type="ECO:0000259" key="3">
    <source>
        <dbReference type="PROSITE" id="PS50157"/>
    </source>
</evidence>
<gene>
    <name evidence="4" type="ORF">PMAYCL1PPCAC_21646</name>
</gene>
<sequence length="344" mass="37676">MAEQLKAFRLASLEEWRTRSFGLGGPLGHLLTRTFEVITTVIRDGVDNEHSLPFALESLGRERDHAMSRDELRDDPVRALIYGLSDFMKTMVDSIREERVARGGAAGGGVMGRSMGESMGGAMGGAMGGVPVVQRHETVEELEEWTSSSSDDTLPLFNGAVKREEPETRPTPSVAARSSFDLDDFDGAGRAGRPITHEDTHSQPRSFMAIKRCFSEDPAAAQTPVIFKKLPAPATDGANQPPVLLHGCEVCDRFFESERGLIRHSFTHSAPRCTICNKCVSTEKMQKHMKEKHYGRSRRSGKKNAWDDGSDDDDEATKVTQSRKERAATAGPADTTEPQPDASG</sequence>
<dbReference type="AlphaFoldDB" id="A0AAN5I5H8"/>
<keyword evidence="1" id="KW-0863">Zinc-finger</keyword>
<dbReference type="Gene3D" id="3.30.160.60">
    <property type="entry name" value="Classic Zinc Finger"/>
    <property type="match status" value="1"/>
</dbReference>
<feature type="region of interest" description="Disordered" evidence="2">
    <location>
        <begin position="163"/>
        <end position="203"/>
    </location>
</feature>
<dbReference type="PROSITE" id="PS50157">
    <property type="entry name" value="ZINC_FINGER_C2H2_2"/>
    <property type="match status" value="1"/>
</dbReference>
<protein>
    <recommendedName>
        <fullName evidence="3">C2H2-type domain-containing protein</fullName>
    </recommendedName>
</protein>
<accession>A0AAN5I5H8</accession>
<feature type="non-terminal residue" evidence="4">
    <location>
        <position position="344"/>
    </location>
</feature>
<dbReference type="GO" id="GO:0008270">
    <property type="term" value="F:zinc ion binding"/>
    <property type="evidence" value="ECO:0007669"/>
    <property type="project" value="UniProtKB-KW"/>
</dbReference>
<keyword evidence="5" id="KW-1185">Reference proteome</keyword>
<dbReference type="Proteomes" id="UP001328107">
    <property type="component" value="Unassembled WGS sequence"/>
</dbReference>
<dbReference type="PROSITE" id="PS00028">
    <property type="entry name" value="ZINC_FINGER_C2H2_1"/>
    <property type="match status" value="1"/>
</dbReference>
<reference evidence="5" key="1">
    <citation type="submission" date="2022-10" db="EMBL/GenBank/DDBJ databases">
        <title>Genome assembly of Pristionchus species.</title>
        <authorList>
            <person name="Yoshida K."/>
            <person name="Sommer R.J."/>
        </authorList>
    </citation>
    <scope>NUCLEOTIDE SEQUENCE [LARGE SCALE GENOMIC DNA]</scope>
    <source>
        <strain evidence="5">RS5460</strain>
    </source>
</reference>
<keyword evidence="1" id="KW-0862">Zinc</keyword>
<dbReference type="InterPro" id="IPR013087">
    <property type="entry name" value="Znf_C2H2_type"/>
</dbReference>